<accession>A0ACC0KJM5</accession>
<dbReference type="Proteomes" id="UP001064048">
    <property type="component" value="Chromosome 17"/>
</dbReference>
<dbReference type="EMBL" id="CM046117">
    <property type="protein sequence ID" value="KAI8436729.1"/>
    <property type="molecule type" value="Genomic_DNA"/>
</dbReference>
<evidence type="ECO:0000313" key="1">
    <source>
        <dbReference type="EMBL" id="KAI8436729.1"/>
    </source>
</evidence>
<keyword evidence="2" id="KW-1185">Reference proteome</keyword>
<reference evidence="1 2" key="1">
    <citation type="journal article" date="2022" name="Genome Biol. Evol.">
        <title>The Spruce Budworm Genome: Reconstructing the Evolutionary History of Antifreeze Proteins.</title>
        <authorList>
            <person name="Beliveau C."/>
            <person name="Gagne P."/>
            <person name="Picq S."/>
            <person name="Vernygora O."/>
            <person name="Keeling C.I."/>
            <person name="Pinkney K."/>
            <person name="Doucet D."/>
            <person name="Wen F."/>
            <person name="Johnston J.S."/>
            <person name="Maaroufi H."/>
            <person name="Boyle B."/>
            <person name="Laroche J."/>
            <person name="Dewar K."/>
            <person name="Juretic N."/>
            <person name="Blackburn G."/>
            <person name="Nisole A."/>
            <person name="Brunet B."/>
            <person name="Brandao M."/>
            <person name="Lumley L."/>
            <person name="Duan J."/>
            <person name="Quan G."/>
            <person name="Lucarotti C.J."/>
            <person name="Roe A.D."/>
            <person name="Sperling F.A.H."/>
            <person name="Levesque R.C."/>
            <person name="Cusson M."/>
        </authorList>
    </citation>
    <scope>NUCLEOTIDE SEQUENCE [LARGE SCALE GENOMIC DNA]</scope>
    <source>
        <strain evidence="1">Glfc:IPQL:Cfum</strain>
    </source>
</reference>
<gene>
    <name evidence="1" type="ORF">MSG28_010211</name>
</gene>
<evidence type="ECO:0000313" key="2">
    <source>
        <dbReference type="Proteomes" id="UP001064048"/>
    </source>
</evidence>
<sequence length="601" mass="68752">MKEIDAEQRQITNFTVQQDFRINSSKEYRWLRRERTKYNPSGTPSRFSIIPRLVLTSLRIRRRERARTTASRFPVRLRQNFQIGSDVFRKISIPESYFLLWSRGAQNLTCILRFEAKQKERIQLTFTSSFFGNKHCSSYKDSRTGRWKCDRPAKRTIGGEGFAQIIITEYPWEGVPIQRDCLCTNRSEPLTIHTLTAPVVEINFTVTMMNITEDYDDFTFDGEYKFVPSGPGDETVCSTGWGERRLRGSSGEIRLFDKRQTPSAPEIVGDRHVISESVRAEVACVHRPWLIEPGGDEVTPVQGRYLYLKVPGFEVTPATSFCRTPNRLFIYEARDTSQPHEICPDGPNFIELFSPGWNSTQTPLETSLKQHARSYVIDFLQHEPADYSIKWIEVMKQLCSNMIRILMSCLTLFRWNVDTSNCPELNACIPLSLWCDGSPHCPSGYDEDDSNCSFRITLPPPYVAAAAGVGLLLCAITVALCACRRRRRKDKEFKARLDDALPPEERPYDRAKTNGVPEGTRQYATVQKYATIDKYSLSQKYCAGLNDARYYDEVAQRDKLADTRYASLGRAGRGTRDSSRGNGSRRAMPDLGYPDLKDNFC</sequence>
<proteinExistence type="predicted"/>
<organism evidence="1 2">
    <name type="scientific">Choristoneura fumiferana</name>
    <name type="common">Spruce budworm moth</name>
    <name type="synonym">Archips fumiferana</name>
    <dbReference type="NCBI Taxonomy" id="7141"/>
    <lineage>
        <taxon>Eukaryota</taxon>
        <taxon>Metazoa</taxon>
        <taxon>Ecdysozoa</taxon>
        <taxon>Arthropoda</taxon>
        <taxon>Hexapoda</taxon>
        <taxon>Insecta</taxon>
        <taxon>Pterygota</taxon>
        <taxon>Neoptera</taxon>
        <taxon>Endopterygota</taxon>
        <taxon>Lepidoptera</taxon>
        <taxon>Glossata</taxon>
        <taxon>Ditrysia</taxon>
        <taxon>Tortricoidea</taxon>
        <taxon>Tortricidae</taxon>
        <taxon>Tortricinae</taxon>
        <taxon>Choristoneura</taxon>
    </lineage>
</organism>
<protein>
    <submittedName>
        <fullName evidence="1">Uncharacterized protein</fullName>
    </submittedName>
</protein>
<name>A0ACC0KJM5_CHOFU</name>
<comment type="caution">
    <text evidence="1">The sequence shown here is derived from an EMBL/GenBank/DDBJ whole genome shotgun (WGS) entry which is preliminary data.</text>
</comment>